<comment type="caution">
    <text evidence="10">The sequence shown here is derived from an EMBL/GenBank/DDBJ whole genome shotgun (WGS) entry which is preliminary data.</text>
</comment>
<keyword evidence="4 8" id="KW-0479">Metal-binding</keyword>
<evidence type="ECO:0000256" key="2">
    <source>
        <dbReference type="ARBA" id="ARBA00022649"/>
    </source>
</evidence>
<dbReference type="GO" id="GO:0016787">
    <property type="term" value="F:hydrolase activity"/>
    <property type="evidence" value="ECO:0007669"/>
    <property type="project" value="UniProtKB-KW"/>
</dbReference>
<feature type="binding site" evidence="8">
    <location>
        <position position="103"/>
    </location>
    <ligand>
        <name>Mg(2+)</name>
        <dbReference type="ChEBI" id="CHEBI:18420"/>
    </ligand>
</feature>
<dbReference type="Pfam" id="PF01850">
    <property type="entry name" value="PIN"/>
    <property type="match status" value="1"/>
</dbReference>
<organism evidence="10 11">
    <name type="scientific">Aquabacter spiritensis</name>
    <dbReference type="NCBI Taxonomy" id="933073"/>
    <lineage>
        <taxon>Bacteria</taxon>
        <taxon>Pseudomonadati</taxon>
        <taxon>Pseudomonadota</taxon>
        <taxon>Alphaproteobacteria</taxon>
        <taxon>Hyphomicrobiales</taxon>
        <taxon>Xanthobacteraceae</taxon>
        <taxon>Aquabacter</taxon>
    </lineage>
</organism>
<dbReference type="Gene3D" id="3.40.50.1010">
    <property type="entry name" value="5'-nuclease"/>
    <property type="match status" value="1"/>
</dbReference>
<dbReference type="EC" id="3.1.-.-" evidence="8"/>
<evidence type="ECO:0000256" key="6">
    <source>
        <dbReference type="ARBA" id="ARBA00022842"/>
    </source>
</evidence>
<gene>
    <name evidence="8" type="primary">vapC</name>
    <name evidence="10" type="ORF">EDC64_1119</name>
</gene>
<evidence type="ECO:0000256" key="4">
    <source>
        <dbReference type="ARBA" id="ARBA00022723"/>
    </source>
</evidence>
<proteinExistence type="inferred from homology"/>
<keyword evidence="3 8" id="KW-0540">Nuclease</keyword>
<feature type="domain" description="PIN" evidence="9">
    <location>
        <begin position="2"/>
        <end position="126"/>
    </location>
</feature>
<evidence type="ECO:0000256" key="1">
    <source>
        <dbReference type="ARBA" id="ARBA00001946"/>
    </source>
</evidence>
<keyword evidence="8" id="KW-0800">Toxin</keyword>
<protein>
    <recommendedName>
        <fullName evidence="8">Ribonuclease VapC</fullName>
        <shortName evidence="8">RNase VapC</shortName>
        <ecNumber evidence="8">3.1.-.-</ecNumber>
    </recommendedName>
    <alternativeName>
        <fullName evidence="8">Toxin VapC</fullName>
    </alternativeName>
</protein>
<dbReference type="CDD" id="cd18731">
    <property type="entry name" value="PIN_NgFitB-like"/>
    <property type="match status" value="1"/>
</dbReference>
<dbReference type="GO" id="GO:0090729">
    <property type="term" value="F:toxin activity"/>
    <property type="evidence" value="ECO:0007669"/>
    <property type="project" value="UniProtKB-KW"/>
</dbReference>
<dbReference type="GO" id="GO:0000287">
    <property type="term" value="F:magnesium ion binding"/>
    <property type="evidence" value="ECO:0007669"/>
    <property type="project" value="UniProtKB-UniRule"/>
</dbReference>
<comment type="similarity">
    <text evidence="7 8">Belongs to the PINc/VapC protein family.</text>
</comment>
<name>A0A4R3LWE5_9HYPH</name>
<dbReference type="GO" id="GO:0004540">
    <property type="term" value="F:RNA nuclease activity"/>
    <property type="evidence" value="ECO:0007669"/>
    <property type="project" value="InterPro"/>
</dbReference>
<keyword evidence="6 8" id="KW-0460">Magnesium</keyword>
<dbReference type="EMBL" id="SMAI01000011">
    <property type="protein sequence ID" value="TCT02837.1"/>
    <property type="molecule type" value="Genomic_DNA"/>
</dbReference>
<dbReference type="PANTHER" id="PTHR33653">
    <property type="entry name" value="RIBONUCLEASE VAPC2"/>
    <property type="match status" value="1"/>
</dbReference>
<dbReference type="InterPro" id="IPR050556">
    <property type="entry name" value="Type_II_TA_system_RNase"/>
</dbReference>
<evidence type="ECO:0000256" key="7">
    <source>
        <dbReference type="ARBA" id="ARBA00038093"/>
    </source>
</evidence>
<dbReference type="InterPro" id="IPR022907">
    <property type="entry name" value="VapC_family"/>
</dbReference>
<sequence>MILLDTNVISEAMKPIPDDAMRAWLDEQAAETLYLSSVTIAELLFGIGALPAGKRKDRLTEALDGVMELFADRVLPFDIAAARHYAGLAVKARAAGKGFPTPDGYIAAIAASRGFTVATRDTSAFDAAGVAVINPWNVDS</sequence>
<comment type="function">
    <text evidence="8">Toxic component of a toxin-antitoxin (TA) system. An RNase.</text>
</comment>
<evidence type="ECO:0000256" key="5">
    <source>
        <dbReference type="ARBA" id="ARBA00022801"/>
    </source>
</evidence>
<dbReference type="PANTHER" id="PTHR33653:SF1">
    <property type="entry name" value="RIBONUCLEASE VAPC2"/>
    <property type="match status" value="1"/>
</dbReference>
<keyword evidence="5 8" id="KW-0378">Hydrolase</keyword>
<feature type="binding site" evidence="8">
    <location>
        <position position="5"/>
    </location>
    <ligand>
        <name>Mg(2+)</name>
        <dbReference type="ChEBI" id="CHEBI:18420"/>
    </ligand>
</feature>
<dbReference type="SUPFAM" id="SSF88723">
    <property type="entry name" value="PIN domain-like"/>
    <property type="match status" value="1"/>
</dbReference>
<evidence type="ECO:0000313" key="11">
    <source>
        <dbReference type="Proteomes" id="UP000294664"/>
    </source>
</evidence>
<evidence type="ECO:0000256" key="8">
    <source>
        <dbReference type="HAMAP-Rule" id="MF_00265"/>
    </source>
</evidence>
<dbReference type="RefSeq" id="WP_132033243.1">
    <property type="nucleotide sequence ID" value="NZ_SMAI01000011.1"/>
</dbReference>
<comment type="cofactor">
    <cofactor evidence="1 8">
        <name>Mg(2+)</name>
        <dbReference type="ChEBI" id="CHEBI:18420"/>
    </cofactor>
</comment>
<dbReference type="AlphaFoldDB" id="A0A4R3LWE5"/>
<keyword evidence="2 8" id="KW-1277">Toxin-antitoxin system</keyword>
<evidence type="ECO:0000313" key="10">
    <source>
        <dbReference type="EMBL" id="TCT02837.1"/>
    </source>
</evidence>
<accession>A0A4R3LWE5</accession>
<dbReference type="Proteomes" id="UP000294664">
    <property type="component" value="Unassembled WGS sequence"/>
</dbReference>
<evidence type="ECO:0000256" key="3">
    <source>
        <dbReference type="ARBA" id="ARBA00022722"/>
    </source>
</evidence>
<dbReference type="HAMAP" id="MF_00265">
    <property type="entry name" value="VapC_Nob1"/>
    <property type="match status" value="1"/>
</dbReference>
<keyword evidence="11" id="KW-1185">Reference proteome</keyword>
<dbReference type="InterPro" id="IPR029060">
    <property type="entry name" value="PIN-like_dom_sf"/>
</dbReference>
<reference evidence="10 11" key="1">
    <citation type="submission" date="2019-03" db="EMBL/GenBank/DDBJ databases">
        <title>Genomic Encyclopedia of Type Strains, Phase IV (KMG-IV): sequencing the most valuable type-strain genomes for metagenomic binning, comparative biology and taxonomic classification.</title>
        <authorList>
            <person name="Goeker M."/>
        </authorList>
    </citation>
    <scope>NUCLEOTIDE SEQUENCE [LARGE SCALE GENOMIC DNA]</scope>
    <source>
        <strain evidence="10 11">DSM 9035</strain>
    </source>
</reference>
<dbReference type="OrthoDB" id="7188375at2"/>
<evidence type="ECO:0000259" key="9">
    <source>
        <dbReference type="Pfam" id="PF01850"/>
    </source>
</evidence>
<dbReference type="InterPro" id="IPR002716">
    <property type="entry name" value="PIN_dom"/>
</dbReference>